<evidence type="ECO:0000256" key="2">
    <source>
        <dbReference type="ARBA" id="ARBA00022737"/>
    </source>
</evidence>
<dbReference type="AlphaFoldDB" id="A0A162A0H2"/>
<dbReference type="GO" id="GO:0006952">
    <property type="term" value="P:defense response"/>
    <property type="evidence" value="ECO:0007669"/>
    <property type="project" value="UniProtKB-ARBA"/>
</dbReference>
<dbReference type="InterPro" id="IPR003591">
    <property type="entry name" value="Leu-rich_rpt_typical-subtyp"/>
</dbReference>
<accession>A0A162A0H2</accession>
<dbReference type="GO" id="GO:0051707">
    <property type="term" value="P:response to other organism"/>
    <property type="evidence" value="ECO:0007669"/>
    <property type="project" value="UniProtKB-ARBA"/>
</dbReference>
<dbReference type="InterPro" id="IPR032675">
    <property type="entry name" value="LRR_dom_sf"/>
</dbReference>
<keyword evidence="2" id="KW-0677">Repeat</keyword>
<dbReference type="EMBL" id="LNRQ01000005">
    <property type="protein sequence ID" value="KZM93210.1"/>
    <property type="molecule type" value="Genomic_DNA"/>
</dbReference>
<comment type="caution">
    <text evidence="4">The sequence shown here is derived from an EMBL/GenBank/DDBJ whole genome shotgun (WGS) entry which is preliminary data.</text>
</comment>
<gene>
    <name evidence="4" type="ORF">DCAR_016455</name>
</gene>
<sequence>MESIPIITYTMNKLPSLTRPAGATVTAFDIEQPPPISPATPPPAEPFFDPSVRMPALTDPNIISEMRSTVADVSQTRSILKQLGPRPDHESVDTAKARLAEIEVRLANDLDEINLSESDGEDSKKEAEKDKEIYKAVIALDELHETYGKVLAEAEAKLERIYAAAVAGHGGGDEVAEGSEEVNEDVVRILQEANQKDVERIDLSDRGVRFLPEAFGKIRTLVALNLSVNQLQLIPDSIAGLENLEELNLSSNMLESLPESIGLLLNLKTLDVSSNKLTALPDSICSCRSLVELNASFNKLTYLPTNIGSNFSDLKELPETFGDLINLQDLDISNNQIHALPNTFGQLKNLRTLNLEENPIVIPPKEIVNSGVEAVKAYMAQRRVDLLAEEEARSKLEANEETPLGWLTRSTSWLKNSVVGATQSVSGYMGAHESNRDPAVNQQY</sequence>
<dbReference type="PRINTS" id="PR00019">
    <property type="entry name" value="LEURICHRPT"/>
</dbReference>
<reference evidence="4" key="1">
    <citation type="journal article" date="2016" name="Nat. Genet.">
        <title>A high-quality carrot genome assembly provides new insights into carotenoid accumulation and asterid genome evolution.</title>
        <authorList>
            <person name="Iorizzo M."/>
            <person name="Ellison S."/>
            <person name="Senalik D."/>
            <person name="Zeng P."/>
            <person name="Satapoomin P."/>
            <person name="Huang J."/>
            <person name="Bowman M."/>
            <person name="Iovene M."/>
            <person name="Sanseverino W."/>
            <person name="Cavagnaro P."/>
            <person name="Yildiz M."/>
            <person name="Macko-Podgorni A."/>
            <person name="Moranska E."/>
            <person name="Grzebelus E."/>
            <person name="Grzebelus D."/>
            <person name="Ashrafi H."/>
            <person name="Zheng Z."/>
            <person name="Cheng S."/>
            <person name="Spooner D."/>
            <person name="Van Deynze A."/>
            <person name="Simon P."/>
        </authorList>
    </citation>
    <scope>NUCLEOTIDE SEQUENCE [LARGE SCALE GENOMIC DNA]</scope>
    <source>
        <tissue evidence="4">Leaf</tissue>
    </source>
</reference>
<dbReference type="Pfam" id="PF13855">
    <property type="entry name" value="LRR_8"/>
    <property type="match status" value="2"/>
</dbReference>
<dbReference type="SMART" id="SM00369">
    <property type="entry name" value="LRR_TYP"/>
    <property type="match status" value="6"/>
</dbReference>
<dbReference type="InterPro" id="IPR050216">
    <property type="entry name" value="LRR_domain-containing"/>
</dbReference>
<dbReference type="FunFam" id="3.80.10.10:FF:000610">
    <property type="entry name" value="Plant intracellular Ras-group-related LRR protein 9"/>
    <property type="match status" value="1"/>
</dbReference>
<comment type="similarity">
    <text evidence="3">Belongs to the SHOC2 family.</text>
</comment>
<dbReference type="SMART" id="SM00364">
    <property type="entry name" value="LRR_BAC"/>
    <property type="match status" value="4"/>
</dbReference>
<dbReference type="Gramene" id="KZM93210">
    <property type="protein sequence ID" value="KZM93210"/>
    <property type="gene ID" value="DCAR_016455"/>
</dbReference>
<dbReference type="PANTHER" id="PTHR48051">
    <property type="match status" value="1"/>
</dbReference>
<keyword evidence="1" id="KW-0433">Leucine-rich repeat</keyword>
<dbReference type="PROSITE" id="PS51450">
    <property type="entry name" value="LRR"/>
    <property type="match status" value="3"/>
</dbReference>
<dbReference type="STRING" id="79200.A0A162A0H2"/>
<dbReference type="OMA" id="TFMAKRW"/>
<evidence type="ECO:0000313" key="4">
    <source>
        <dbReference type="EMBL" id="KZM93210.1"/>
    </source>
</evidence>
<dbReference type="InterPro" id="IPR001611">
    <property type="entry name" value="Leu-rich_rpt"/>
</dbReference>
<proteinExistence type="inferred from homology"/>
<name>A0A162A0H2_DAUCS</name>
<dbReference type="Gene3D" id="3.80.10.10">
    <property type="entry name" value="Ribonuclease Inhibitor"/>
    <property type="match status" value="2"/>
</dbReference>
<dbReference type="Pfam" id="PF00560">
    <property type="entry name" value="LRR_1"/>
    <property type="match status" value="1"/>
</dbReference>
<organism evidence="4">
    <name type="scientific">Daucus carota subsp. sativus</name>
    <name type="common">Carrot</name>
    <dbReference type="NCBI Taxonomy" id="79200"/>
    <lineage>
        <taxon>Eukaryota</taxon>
        <taxon>Viridiplantae</taxon>
        <taxon>Streptophyta</taxon>
        <taxon>Embryophyta</taxon>
        <taxon>Tracheophyta</taxon>
        <taxon>Spermatophyta</taxon>
        <taxon>Magnoliopsida</taxon>
        <taxon>eudicotyledons</taxon>
        <taxon>Gunneridae</taxon>
        <taxon>Pentapetalae</taxon>
        <taxon>asterids</taxon>
        <taxon>campanulids</taxon>
        <taxon>Apiales</taxon>
        <taxon>Apiaceae</taxon>
        <taxon>Apioideae</taxon>
        <taxon>Scandiceae</taxon>
        <taxon>Daucinae</taxon>
        <taxon>Daucus</taxon>
        <taxon>Daucus sect. Daucus</taxon>
    </lineage>
</organism>
<dbReference type="GO" id="GO:0005737">
    <property type="term" value="C:cytoplasm"/>
    <property type="evidence" value="ECO:0007669"/>
    <property type="project" value="TreeGrafter"/>
</dbReference>
<evidence type="ECO:0000256" key="3">
    <source>
        <dbReference type="ARBA" id="ARBA00023786"/>
    </source>
</evidence>
<dbReference type="SUPFAM" id="SSF52058">
    <property type="entry name" value="L domain-like"/>
    <property type="match status" value="1"/>
</dbReference>
<evidence type="ECO:0000256" key="1">
    <source>
        <dbReference type="ARBA" id="ARBA00022614"/>
    </source>
</evidence>
<dbReference type="PANTHER" id="PTHR48051:SF54">
    <property type="entry name" value="LEUCINE-RICH REPEAT-CONTAINING PROTEIN"/>
    <property type="match status" value="1"/>
</dbReference>
<protein>
    <submittedName>
        <fullName evidence="4">Uncharacterized protein</fullName>
    </submittedName>
</protein>